<evidence type="ECO:0000256" key="2">
    <source>
        <dbReference type="ARBA" id="ARBA00004394"/>
    </source>
</evidence>
<feature type="transmembrane region" description="Helical" evidence="7">
    <location>
        <begin position="132"/>
        <end position="150"/>
    </location>
</feature>
<proteinExistence type="predicted"/>
<evidence type="ECO:0000256" key="7">
    <source>
        <dbReference type="SAM" id="Phobius"/>
    </source>
</evidence>
<feature type="transmembrane region" description="Helical" evidence="7">
    <location>
        <begin position="68"/>
        <end position="86"/>
    </location>
</feature>
<evidence type="ECO:0000256" key="5">
    <source>
        <dbReference type="ARBA" id="ARBA00023034"/>
    </source>
</evidence>
<feature type="transmembrane region" description="Helical" evidence="7">
    <location>
        <begin position="106"/>
        <end position="125"/>
    </location>
</feature>
<evidence type="ECO:0000313" key="8">
    <source>
        <dbReference type="EMBL" id="CAI5758494.1"/>
    </source>
</evidence>
<dbReference type="Pfam" id="PF02535">
    <property type="entry name" value="Zip"/>
    <property type="match status" value="2"/>
</dbReference>
<evidence type="ECO:0000256" key="6">
    <source>
        <dbReference type="ARBA" id="ARBA00023136"/>
    </source>
</evidence>
<dbReference type="PANTHER" id="PTHR16133:SF0">
    <property type="entry name" value="ZINC_IRON REGULATED TRANSPORTER-RELATED PROTEIN 102B, ISOFORM E"/>
    <property type="match status" value="1"/>
</dbReference>
<evidence type="ECO:0000256" key="1">
    <source>
        <dbReference type="ARBA" id="ARBA00004127"/>
    </source>
</evidence>
<sequence>MNKAIELIILCIFMTITTFGSSIVPLKISNTSYTNINVLSHLSAGIILGTAFMIIIPEGMEMMQENINSLSVGLPLIFGFITMYGLEIFTNHASFKQNTVMDSLSLSFILHGIVDGISLGSSFIIDSDMSLFIYLAIIIHKLPTAFSLSTLLMKNGLSLNKIYWQLCYFALSTPLSSIIIYTISSIFKFENTGLFIGLLFLFSGGNFIYIINHIHNDDEFEELPTTEESNTTVTPKSETRRIYWELAGLIIPILLSFIKD</sequence>
<dbReference type="GO" id="GO:0046873">
    <property type="term" value="F:metal ion transmembrane transporter activity"/>
    <property type="evidence" value="ECO:0007669"/>
    <property type="project" value="InterPro"/>
</dbReference>
<organism evidence="8 9">
    <name type="scientific">Candida verbasci</name>
    <dbReference type="NCBI Taxonomy" id="1227364"/>
    <lineage>
        <taxon>Eukaryota</taxon>
        <taxon>Fungi</taxon>
        <taxon>Dikarya</taxon>
        <taxon>Ascomycota</taxon>
        <taxon>Saccharomycotina</taxon>
        <taxon>Pichiomycetes</taxon>
        <taxon>Debaryomycetaceae</taxon>
        <taxon>Candida/Lodderomyces clade</taxon>
        <taxon>Candida</taxon>
    </lineage>
</organism>
<feature type="transmembrane region" description="Helical" evidence="7">
    <location>
        <begin position="193"/>
        <end position="211"/>
    </location>
</feature>
<dbReference type="EMBL" id="CANTUO010000003">
    <property type="protein sequence ID" value="CAI5758494.1"/>
    <property type="molecule type" value="Genomic_DNA"/>
</dbReference>
<dbReference type="GO" id="GO:0006829">
    <property type="term" value="P:zinc ion transport"/>
    <property type="evidence" value="ECO:0007669"/>
    <property type="project" value="InterPro"/>
</dbReference>
<feature type="transmembrane region" description="Helical" evidence="7">
    <location>
        <begin position="162"/>
        <end position="181"/>
    </location>
</feature>
<dbReference type="OrthoDB" id="19859at2759"/>
<reference evidence="8" key="1">
    <citation type="submission" date="2022-12" db="EMBL/GenBank/DDBJ databases">
        <authorList>
            <person name="Brejova B."/>
        </authorList>
    </citation>
    <scope>NUCLEOTIDE SEQUENCE</scope>
</reference>
<keyword evidence="4 7" id="KW-1133">Transmembrane helix</keyword>
<evidence type="ECO:0000256" key="3">
    <source>
        <dbReference type="ARBA" id="ARBA00022692"/>
    </source>
</evidence>
<dbReference type="Proteomes" id="UP001152885">
    <property type="component" value="Unassembled WGS sequence"/>
</dbReference>
<dbReference type="PANTHER" id="PTHR16133">
    <property type="entry name" value="SOLUTE CARRIER FAMILY 39 ZINC TRANSPORTER , MEMBER 9-RELATED"/>
    <property type="match status" value="1"/>
</dbReference>
<feature type="transmembrane region" description="Helical" evidence="7">
    <location>
        <begin position="38"/>
        <end position="56"/>
    </location>
</feature>
<name>A0A9W4TXS5_9ASCO</name>
<evidence type="ECO:0000313" key="9">
    <source>
        <dbReference type="Proteomes" id="UP001152885"/>
    </source>
</evidence>
<gene>
    <name evidence="8" type="ORF">CANVERA_P3006</name>
</gene>
<dbReference type="InterPro" id="IPR045891">
    <property type="entry name" value="ZIP9"/>
</dbReference>
<keyword evidence="5" id="KW-0333">Golgi apparatus</keyword>
<keyword evidence="3 7" id="KW-0812">Transmembrane</keyword>
<comment type="caution">
    <text evidence="8">The sequence shown here is derived from an EMBL/GenBank/DDBJ whole genome shotgun (WGS) entry which is preliminary data.</text>
</comment>
<dbReference type="GO" id="GO:0000139">
    <property type="term" value="C:Golgi membrane"/>
    <property type="evidence" value="ECO:0007669"/>
    <property type="project" value="UniProtKB-SubCell"/>
</dbReference>
<accession>A0A9W4TXS5</accession>
<keyword evidence="9" id="KW-1185">Reference proteome</keyword>
<protein>
    <submittedName>
        <fullName evidence="8">Uncharacterized protein</fullName>
    </submittedName>
</protein>
<comment type="subcellular location">
    <subcellularLocation>
        <location evidence="1">Endomembrane system</location>
        <topology evidence="1">Multi-pass membrane protein</topology>
    </subcellularLocation>
    <subcellularLocation>
        <location evidence="2">Golgi apparatus membrane</location>
    </subcellularLocation>
</comment>
<dbReference type="InterPro" id="IPR003689">
    <property type="entry name" value="ZIP"/>
</dbReference>
<keyword evidence="6 7" id="KW-0472">Membrane</keyword>
<evidence type="ECO:0000256" key="4">
    <source>
        <dbReference type="ARBA" id="ARBA00022989"/>
    </source>
</evidence>
<feature type="transmembrane region" description="Helical" evidence="7">
    <location>
        <begin position="242"/>
        <end position="258"/>
    </location>
</feature>
<dbReference type="AlphaFoldDB" id="A0A9W4TXS5"/>
<feature type="transmembrane region" description="Helical" evidence="7">
    <location>
        <begin position="7"/>
        <end position="26"/>
    </location>
</feature>